<dbReference type="AlphaFoldDB" id="A4CBS7"/>
<dbReference type="STRING" id="87626.PTD2_18370"/>
<protein>
    <submittedName>
        <fullName evidence="1">Uncharacterized protein</fullName>
    </submittedName>
</protein>
<keyword evidence="2" id="KW-1185">Reference proteome</keyword>
<organism evidence="1 2">
    <name type="scientific">Pseudoalteromonas tunicata D2</name>
    <dbReference type="NCBI Taxonomy" id="87626"/>
    <lineage>
        <taxon>Bacteria</taxon>
        <taxon>Pseudomonadati</taxon>
        <taxon>Pseudomonadota</taxon>
        <taxon>Gammaproteobacteria</taxon>
        <taxon>Alteromonadales</taxon>
        <taxon>Pseudoalteromonadaceae</taxon>
        <taxon>Pseudoalteromonas</taxon>
    </lineage>
</organism>
<dbReference type="OrthoDB" id="5598524at2"/>
<name>A4CBS7_9GAMM</name>
<dbReference type="RefSeq" id="WP_009839646.1">
    <property type="nucleotide sequence ID" value="NZ_CH959301.1"/>
</dbReference>
<evidence type="ECO:0000313" key="2">
    <source>
        <dbReference type="Proteomes" id="UP000006201"/>
    </source>
</evidence>
<comment type="caution">
    <text evidence="1">The sequence shown here is derived from an EMBL/GenBank/DDBJ whole genome shotgun (WGS) entry which is preliminary data.</text>
</comment>
<accession>A4CBS7</accession>
<dbReference type="HOGENOM" id="CLU_1141829_0_0_6"/>
<dbReference type="Proteomes" id="UP000006201">
    <property type="component" value="Unassembled WGS sequence"/>
</dbReference>
<evidence type="ECO:0000313" key="1">
    <source>
        <dbReference type="EMBL" id="EAR27814.1"/>
    </source>
</evidence>
<gene>
    <name evidence="1" type="ORF">PTD2_18370</name>
</gene>
<proteinExistence type="predicted"/>
<dbReference type="EMBL" id="AAOH01000005">
    <property type="protein sequence ID" value="EAR27814.1"/>
    <property type="molecule type" value="Genomic_DNA"/>
</dbReference>
<reference evidence="1 2" key="1">
    <citation type="submission" date="2006-02" db="EMBL/GenBank/DDBJ databases">
        <authorList>
            <person name="Moran M.A."/>
            <person name="Kjelleberg S."/>
            <person name="Egan S."/>
            <person name="Saunders N."/>
            <person name="Thomas T."/>
            <person name="Ferriera S."/>
            <person name="Johnson J."/>
            <person name="Kravitz S."/>
            <person name="Halpern A."/>
            <person name="Remington K."/>
            <person name="Beeson K."/>
            <person name="Tran B."/>
            <person name="Rogers Y.-H."/>
            <person name="Friedman R."/>
            <person name="Venter J.C."/>
        </authorList>
    </citation>
    <scope>NUCLEOTIDE SEQUENCE [LARGE SCALE GENOMIC DNA]</scope>
    <source>
        <strain evidence="1 2">D2</strain>
    </source>
</reference>
<sequence>MQYIISPSDNLQNWFNLNNHSISEPFIIEAQLPQIQSQTEFMWHCELIPHCSNFAHHSIIAIEPHSQYVLFLTIKGALTARSLAEQLIKDWQQELWWLILYENILTDEGHKIFRNSITRQALTISYTFAANSEIEATLHEANYQLTQMLEFSEKEILSKDQKLELTFILNQSRKAYIKSGAVISFYPAVRLLDHALAEFYNQTEQQQGVLFNSQILEKQPFEFDKDNIIALQDYLLDKKLSQG</sequence>